<keyword evidence="2" id="KW-1185">Reference proteome</keyword>
<organism evidence="1 2">
    <name type="scientific">Hibiscus syriacus</name>
    <name type="common">Rose of Sharon</name>
    <dbReference type="NCBI Taxonomy" id="106335"/>
    <lineage>
        <taxon>Eukaryota</taxon>
        <taxon>Viridiplantae</taxon>
        <taxon>Streptophyta</taxon>
        <taxon>Embryophyta</taxon>
        <taxon>Tracheophyta</taxon>
        <taxon>Spermatophyta</taxon>
        <taxon>Magnoliopsida</taxon>
        <taxon>eudicotyledons</taxon>
        <taxon>Gunneridae</taxon>
        <taxon>Pentapetalae</taxon>
        <taxon>rosids</taxon>
        <taxon>malvids</taxon>
        <taxon>Malvales</taxon>
        <taxon>Malvaceae</taxon>
        <taxon>Malvoideae</taxon>
        <taxon>Hibiscus</taxon>
    </lineage>
</organism>
<dbReference type="AlphaFoldDB" id="A0A6A3BMC6"/>
<proteinExistence type="predicted"/>
<dbReference type="InterPro" id="IPR036322">
    <property type="entry name" value="WD40_repeat_dom_sf"/>
</dbReference>
<name>A0A6A3BMC6_HIBSY</name>
<dbReference type="PANTHER" id="PTHR44083">
    <property type="entry name" value="TOPLESS-RELATED PROTEIN 1-RELATED"/>
    <property type="match status" value="1"/>
</dbReference>
<dbReference type="GO" id="GO:0006355">
    <property type="term" value="P:regulation of DNA-templated transcription"/>
    <property type="evidence" value="ECO:0007669"/>
    <property type="project" value="InterPro"/>
</dbReference>
<dbReference type="InterPro" id="IPR027728">
    <property type="entry name" value="Topless_fam"/>
</dbReference>
<gene>
    <name evidence="1" type="ORF">F3Y22_tig00110020pilonHSYRG00007</name>
</gene>
<comment type="caution">
    <text evidence="1">The sequence shown here is derived from an EMBL/GenBank/DDBJ whole genome shotgun (WGS) entry which is preliminary data.</text>
</comment>
<dbReference type="InterPro" id="IPR015943">
    <property type="entry name" value="WD40/YVTN_repeat-like_dom_sf"/>
</dbReference>
<accession>A0A6A3BMC6</accession>
<dbReference type="SUPFAM" id="SSF50978">
    <property type="entry name" value="WD40 repeat-like"/>
    <property type="match status" value="1"/>
</dbReference>
<evidence type="ECO:0000313" key="1">
    <source>
        <dbReference type="EMBL" id="KAE8717763.1"/>
    </source>
</evidence>
<dbReference type="EMBL" id="VEPZ02000817">
    <property type="protein sequence ID" value="KAE8717763.1"/>
    <property type="molecule type" value="Genomic_DNA"/>
</dbReference>
<dbReference type="Proteomes" id="UP000436088">
    <property type="component" value="Unassembled WGS sequence"/>
</dbReference>
<dbReference type="Gene3D" id="2.130.10.10">
    <property type="entry name" value="YVTN repeat-like/Quinoprotein amine dehydrogenase"/>
    <property type="match status" value="1"/>
</dbReference>
<dbReference type="PANTHER" id="PTHR44083:SF24">
    <property type="entry name" value="TOPLESS-RELATED PROTEIN 2"/>
    <property type="match status" value="1"/>
</dbReference>
<protein>
    <submittedName>
        <fullName evidence="1">Uncharacterized protein</fullName>
    </submittedName>
</protein>
<sequence>MLHLECMSFPPNPTALACWMVNANPSSAIKPSIIPAFASPLPVPQNQVLHLKRPRTQSNTLSKKRLRSAQSVGEVTYPAPAHQASWSIDDLPKSVACTIHQGSNATSMDFHPSHHSLLTVGCSNGEISLWELGKRER</sequence>
<reference evidence="1" key="1">
    <citation type="submission" date="2019-09" db="EMBL/GenBank/DDBJ databases">
        <title>Draft genome information of white flower Hibiscus syriacus.</title>
        <authorList>
            <person name="Kim Y.-M."/>
        </authorList>
    </citation>
    <scope>NUCLEOTIDE SEQUENCE [LARGE SCALE GENOMIC DNA]</scope>
    <source>
        <strain evidence="1">YM2019G1</strain>
    </source>
</reference>
<evidence type="ECO:0000313" key="2">
    <source>
        <dbReference type="Proteomes" id="UP000436088"/>
    </source>
</evidence>